<dbReference type="OrthoDB" id="9773047at2"/>
<dbReference type="Gene3D" id="3.40.710.10">
    <property type="entry name" value="DD-peptidase/beta-lactamase superfamily"/>
    <property type="match status" value="1"/>
</dbReference>
<dbReference type="KEGG" id="pcor:KS4_11660"/>
<dbReference type="Proteomes" id="UP000317369">
    <property type="component" value="Chromosome"/>
</dbReference>
<dbReference type="GO" id="GO:0019875">
    <property type="term" value="F:6-aminohexanoate-dimer hydrolase activity"/>
    <property type="evidence" value="ECO:0007669"/>
    <property type="project" value="UniProtKB-EC"/>
</dbReference>
<evidence type="ECO:0000313" key="3">
    <source>
        <dbReference type="Proteomes" id="UP000317369"/>
    </source>
</evidence>
<dbReference type="EMBL" id="CP036425">
    <property type="protein sequence ID" value="QDU33124.1"/>
    <property type="molecule type" value="Genomic_DNA"/>
</dbReference>
<keyword evidence="2" id="KW-0378">Hydrolase</keyword>
<organism evidence="2 3">
    <name type="scientific">Poriferisphaera corsica</name>
    <dbReference type="NCBI Taxonomy" id="2528020"/>
    <lineage>
        <taxon>Bacteria</taxon>
        <taxon>Pseudomonadati</taxon>
        <taxon>Planctomycetota</taxon>
        <taxon>Phycisphaerae</taxon>
        <taxon>Phycisphaerales</taxon>
        <taxon>Phycisphaeraceae</taxon>
        <taxon>Poriferisphaera</taxon>
    </lineage>
</organism>
<dbReference type="InterPro" id="IPR012338">
    <property type="entry name" value="Beta-lactam/transpept-like"/>
</dbReference>
<dbReference type="InterPro" id="IPR050789">
    <property type="entry name" value="Diverse_Enzym_Activities"/>
</dbReference>
<dbReference type="PANTHER" id="PTHR43283:SF7">
    <property type="entry name" value="BETA-LACTAMASE-RELATED DOMAIN-CONTAINING PROTEIN"/>
    <property type="match status" value="1"/>
</dbReference>
<dbReference type="InterPro" id="IPR001466">
    <property type="entry name" value="Beta-lactam-related"/>
</dbReference>
<evidence type="ECO:0000313" key="2">
    <source>
        <dbReference type="EMBL" id="QDU33124.1"/>
    </source>
</evidence>
<keyword evidence="3" id="KW-1185">Reference proteome</keyword>
<dbReference type="AlphaFoldDB" id="A0A517YSC8"/>
<dbReference type="RefSeq" id="WP_145075744.1">
    <property type="nucleotide sequence ID" value="NZ_CP036425.1"/>
</dbReference>
<evidence type="ECO:0000259" key="1">
    <source>
        <dbReference type="Pfam" id="PF00144"/>
    </source>
</evidence>
<reference evidence="2 3" key="1">
    <citation type="submission" date="2019-02" db="EMBL/GenBank/DDBJ databases">
        <title>Deep-cultivation of Planctomycetes and their phenomic and genomic characterization uncovers novel biology.</title>
        <authorList>
            <person name="Wiegand S."/>
            <person name="Jogler M."/>
            <person name="Boedeker C."/>
            <person name="Pinto D."/>
            <person name="Vollmers J."/>
            <person name="Rivas-Marin E."/>
            <person name="Kohn T."/>
            <person name="Peeters S.H."/>
            <person name="Heuer A."/>
            <person name="Rast P."/>
            <person name="Oberbeckmann S."/>
            <person name="Bunk B."/>
            <person name="Jeske O."/>
            <person name="Meyerdierks A."/>
            <person name="Storesund J.E."/>
            <person name="Kallscheuer N."/>
            <person name="Luecker S."/>
            <person name="Lage O.M."/>
            <person name="Pohl T."/>
            <person name="Merkel B.J."/>
            <person name="Hornburger P."/>
            <person name="Mueller R.-W."/>
            <person name="Bruemmer F."/>
            <person name="Labrenz M."/>
            <person name="Spormann A.M."/>
            <person name="Op den Camp H."/>
            <person name="Overmann J."/>
            <person name="Amann R."/>
            <person name="Jetten M.S.M."/>
            <person name="Mascher T."/>
            <person name="Medema M.H."/>
            <person name="Devos D.P."/>
            <person name="Kaster A.-K."/>
            <person name="Ovreas L."/>
            <person name="Rohde M."/>
            <person name="Galperin M.Y."/>
            <person name="Jogler C."/>
        </authorList>
    </citation>
    <scope>NUCLEOTIDE SEQUENCE [LARGE SCALE GENOMIC DNA]</scope>
    <source>
        <strain evidence="2 3">KS4</strain>
    </source>
</reference>
<accession>A0A517YSC8</accession>
<feature type="domain" description="Beta-lactamase-related" evidence="1">
    <location>
        <begin position="46"/>
        <end position="292"/>
    </location>
</feature>
<name>A0A517YSC8_9BACT</name>
<dbReference type="Pfam" id="PF00144">
    <property type="entry name" value="Beta-lactamase"/>
    <property type="match status" value="1"/>
</dbReference>
<gene>
    <name evidence="2" type="primary">nylB</name>
    <name evidence="2" type="ORF">KS4_11660</name>
</gene>
<dbReference type="PANTHER" id="PTHR43283">
    <property type="entry name" value="BETA-LACTAMASE-RELATED"/>
    <property type="match status" value="1"/>
</dbReference>
<dbReference type="EC" id="3.5.1.46" evidence="2"/>
<dbReference type="SUPFAM" id="SSF56601">
    <property type="entry name" value="beta-lactamase/transpeptidase-like"/>
    <property type="match status" value="1"/>
</dbReference>
<sequence length="310" mass="35214">MACALILSEFVEEIGRRGLGVKHVNVRVKGEMVGEYDFEEVKPRLLWSVSKAVTALGVGIAIDEGLFGLKDCVVEFFEGYEIVDERKKRVTVRDLLVMATGHRKCGLSTVPWEEGVDVDFAEYFFDMPMVIEPGEKFVYDNSATYMLSRIMEVVTGELLEDFVYERILRKLGIEKPYWERCPKGHTFGFSGLHLTARDLSKVGQLMLDGGAWEGEEVVPSWFIEEMGKCQIDNTTHEKEKGIVEHHAGYGYQVWLNSRVPGSYRMDGARGQYCIVLPDEEAVVTVLSDQEDEPLDILVVVWETLLDKIRE</sequence>
<proteinExistence type="predicted"/>
<protein>
    <submittedName>
        <fullName evidence="2">6-aminohexanoate-dimer hydrolase</fullName>
        <ecNumber evidence="2">3.5.1.46</ecNumber>
    </submittedName>
</protein>